<evidence type="ECO:0000313" key="2">
    <source>
        <dbReference type="Proteomes" id="UP001642464"/>
    </source>
</evidence>
<keyword evidence="2" id="KW-1185">Reference proteome</keyword>
<evidence type="ECO:0000313" key="1">
    <source>
        <dbReference type="EMBL" id="CAK9035833.1"/>
    </source>
</evidence>
<comment type="caution">
    <text evidence="1">The sequence shown here is derived from an EMBL/GenBank/DDBJ whole genome shotgun (WGS) entry which is preliminary data.</text>
</comment>
<gene>
    <name evidence="1" type="ORF">SCF082_LOCUS21473</name>
</gene>
<sequence>FLKKKVYDDPPGSFAVEMTRCRYSAILMKLISISQSLRLALVTATSKLITE</sequence>
<dbReference type="EMBL" id="CAXAMM010015235">
    <property type="protein sequence ID" value="CAK9035833.1"/>
    <property type="molecule type" value="Genomic_DNA"/>
</dbReference>
<feature type="non-terminal residue" evidence="1">
    <location>
        <position position="1"/>
    </location>
</feature>
<feature type="non-terminal residue" evidence="1">
    <location>
        <position position="51"/>
    </location>
</feature>
<reference evidence="1 2" key="1">
    <citation type="submission" date="2024-02" db="EMBL/GenBank/DDBJ databases">
        <authorList>
            <person name="Chen Y."/>
            <person name="Shah S."/>
            <person name="Dougan E. K."/>
            <person name="Thang M."/>
            <person name="Chan C."/>
        </authorList>
    </citation>
    <scope>NUCLEOTIDE SEQUENCE [LARGE SCALE GENOMIC DNA]</scope>
</reference>
<name>A0ABP0L9K2_9DINO</name>
<accession>A0ABP0L9K2</accession>
<dbReference type="Proteomes" id="UP001642464">
    <property type="component" value="Unassembled WGS sequence"/>
</dbReference>
<protein>
    <submittedName>
        <fullName evidence="1">Uncharacterized protein</fullName>
    </submittedName>
</protein>
<proteinExistence type="predicted"/>
<organism evidence="1 2">
    <name type="scientific">Durusdinium trenchii</name>
    <dbReference type="NCBI Taxonomy" id="1381693"/>
    <lineage>
        <taxon>Eukaryota</taxon>
        <taxon>Sar</taxon>
        <taxon>Alveolata</taxon>
        <taxon>Dinophyceae</taxon>
        <taxon>Suessiales</taxon>
        <taxon>Symbiodiniaceae</taxon>
        <taxon>Durusdinium</taxon>
    </lineage>
</organism>